<dbReference type="AlphaFoldDB" id="A0A1G8FUR4"/>
<evidence type="ECO:0000313" key="1">
    <source>
        <dbReference type="EMBL" id="SDH85874.1"/>
    </source>
</evidence>
<accession>A0A1G8FUR4</accession>
<dbReference type="Proteomes" id="UP000198656">
    <property type="component" value="Unassembled WGS sequence"/>
</dbReference>
<dbReference type="EMBL" id="FNCP01000020">
    <property type="protein sequence ID" value="SDH85874.1"/>
    <property type="molecule type" value="Genomic_DNA"/>
</dbReference>
<keyword evidence="2" id="KW-1185">Reference proteome</keyword>
<gene>
    <name evidence="1" type="ORF">SAMN05443529_12084</name>
</gene>
<proteinExistence type="predicted"/>
<evidence type="ECO:0000313" key="2">
    <source>
        <dbReference type="Proteomes" id="UP000198656"/>
    </source>
</evidence>
<reference evidence="2" key="1">
    <citation type="submission" date="2016-10" db="EMBL/GenBank/DDBJ databases">
        <authorList>
            <person name="Varghese N."/>
            <person name="Submissions S."/>
        </authorList>
    </citation>
    <scope>NUCLEOTIDE SEQUENCE [LARGE SCALE GENOMIC DNA]</scope>
    <source>
        <strain evidence="2">DSM 8344</strain>
    </source>
</reference>
<sequence>MRKTDVKNCAFKSNGASMHHLVPPLADYPKSELGFKTEKSFGISINADQSAKDYTESITVFLRTLLSSSRQKGLGNAALNPYFLKSVIMASLQ</sequence>
<protein>
    <submittedName>
        <fullName evidence="1">Uncharacterized protein</fullName>
    </submittedName>
</protein>
<name>A0A1G8FUR4_9FIRM</name>
<organism evidence="1 2">
    <name type="scientific">Desulfosporosinus hippei DSM 8344</name>
    <dbReference type="NCBI Taxonomy" id="1121419"/>
    <lineage>
        <taxon>Bacteria</taxon>
        <taxon>Bacillati</taxon>
        <taxon>Bacillota</taxon>
        <taxon>Clostridia</taxon>
        <taxon>Eubacteriales</taxon>
        <taxon>Desulfitobacteriaceae</taxon>
        <taxon>Desulfosporosinus</taxon>
    </lineage>
</organism>